<keyword evidence="5" id="KW-1185">Reference proteome</keyword>
<keyword evidence="2" id="KW-0808">Transferase</keyword>
<dbReference type="SUPFAM" id="SSF53448">
    <property type="entry name" value="Nucleotide-diphospho-sugar transferases"/>
    <property type="match status" value="1"/>
</dbReference>
<comment type="similarity">
    <text evidence="1">Belongs to the UDPGP type 1 family.</text>
</comment>
<reference evidence="4" key="1">
    <citation type="submission" date="2022-10" db="EMBL/GenBank/DDBJ databases">
        <title>Luteolibacter sp. GHJ8, whole genome shotgun sequencing project.</title>
        <authorList>
            <person name="Zhao G."/>
            <person name="Shen L."/>
        </authorList>
    </citation>
    <scope>NUCLEOTIDE SEQUENCE</scope>
    <source>
        <strain evidence="4">GHJ8</strain>
    </source>
</reference>
<dbReference type="Pfam" id="PF01704">
    <property type="entry name" value="UDPGP"/>
    <property type="match status" value="1"/>
</dbReference>
<dbReference type="SUPFAM" id="SSF51161">
    <property type="entry name" value="Trimeric LpxA-like enzymes"/>
    <property type="match status" value="1"/>
</dbReference>
<dbReference type="GO" id="GO:0016779">
    <property type="term" value="F:nucleotidyltransferase activity"/>
    <property type="evidence" value="ECO:0007669"/>
    <property type="project" value="UniProtKB-KW"/>
</dbReference>
<evidence type="ECO:0000256" key="1">
    <source>
        <dbReference type="ARBA" id="ARBA00010401"/>
    </source>
</evidence>
<dbReference type="PIRSF" id="PIRSF000806">
    <property type="entry name" value="UDPGP"/>
    <property type="match status" value="1"/>
</dbReference>
<proteinExistence type="inferred from homology"/>
<protein>
    <submittedName>
        <fullName evidence="4">UTP--glucose-1-phosphate uridylyltransferase</fullName>
    </submittedName>
</protein>
<dbReference type="Gene3D" id="3.90.550.10">
    <property type="entry name" value="Spore Coat Polysaccharide Biosynthesis Protein SpsA, Chain A"/>
    <property type="match status" value="1"/>
</dbReference>
<dbReference type="InterPro" id="IPR011004">
    <property type="entry name" value="Trimer_LpxA-like_sf"/>
</dbReference>
<gene>
    <name evidence="4" type="ORF">OJ996_25025</name>
</gene>
<dbReference type="PANTHER" id="PTHR43511">
    <property type="match status" value="1"/>
</dbReference>
<dbReference type="InterPro" id="IPR002618">
    <property type="entry name" value="UDPGP_fam"/>
</dbReference>
<evidence type="ECO:0000313" key="5">
    <source>
        <dbReference type="Proteomes" id="UP001165653"/>
    </source>
</evidence>
<name>A0ABT3GBK1_9BACT</name>
<comment type="caution">
    <text evidence="4">The sequence shown here is derived from an EMBL/GenBank/DDBJ whole genome shotgun (WGS) entry which is preliminary data.</text>
</comment>
<dbReference type="CDD" id="cd00897">
    <property type="entry name" value="UGPase_euk"/>
    <property type="match status" value="1"/>
</dbReference>
<dbReference type="Proteomes" id="UP001165653">
    <property type="component" value="Unassembled WGS sequence"/>
</dbReference>
<dbReference type="InterPro" id="IPR029044">
    <property type="entry name" value="Nucleotide-diphossugar_trans"/>
</dbReference>
<organism evidence="4 5">
    <name type="scientific">Luteolibacter rhizosphaerae</name>
    <dbReference type="NCBI Taxonomy" id="2989719"/>
    <lineage>
        <taxon>Bacteria</taxon>
        <taxon>Pseudomonadati</taxon>
        <taxon>Verrucomicrobiota</taxon>
        <taxon>Verrucomicrobiia</taxon>
        <taxon>Verrucomicrobiales</taxon>
        <taxon>Verrucomicrobiaceae</taxon>
        <taxon>Luteolibacter</taxon>
    </lineage>
</organism>
<evidence type="ECO:0000256" key="2">
    <source>
        <dbReference type="ARBA" id="ARBA00022679"/>
    </source>
</evidence>
<evidence type="ECO:0000256" key="3">
    <source>
        <dbReference type="ARBA" id="ARBA00022695"/>
    </source>
</evidence>
<keyword evidence="3 4" id="KW-0548">Nucleotidyltransferase</keyword>
<dbReference type="EMBL" id="JAPDDR010000020">
    <property type="protein sequence ID" value="MCW1916876.1"/>
    <property type="molecule type" value="Genomic_DNA"/>
</dbReference>
<evidence type="ECO:0000313" key="4">
    <source>
        <dbReference type="EMBL" id="MCW1916876.1"/>
    </source>
</evidence>
<accession>A0ABT3GBK1</accession>
<sequence>MNRGNFSPFEIKMRAAGVMEAAIGAFRHNYEALCREETGLIPEEAIRPAEGLAVFEPGEGGFDPALLAQTVVIKLNGGLGTSMGLQKVKSVLEVRPGVAFLDLIVRQVKSLREASGAPVRLLLMNSFSTSEDTLGYLSKYSADGFATASEVELMQNQVPKIDEASLAPAECPANPSLEWCPPGHGDLYPALVGSGWLDRLLADGVKYAFVSNSDNLGAVLEPGLLKHFADSGAPFLMEVTRRTPADRKGGHLAVRRDNQRLLLREVAQCPDSDLDAFQDIDKHQYFNTNSIWLRLDLLKARLEEGGGVLPLPMIRNRKTVDPRDKNSTPVIQLEVAMGAAIECFEGAQAIEVPRSRFAPVKSTADLFALRSSAYEVGGDGRVELAGTRQGVPPVVKLDDSYKLVDAIEGLGTPCLVGCEEVAVTGPLVFADGVVLKGKVSFKSPEGSPRTVPAGTYQDGEF</sequence>
<dbReference type="RefSeq" id="WP_264516495.1">
    <property type="nucleotide sequence ID" value="NZ_JAPDDR010000020.1"/>
</dbReference>
<dbReference type="InterPro" id="IPR016267">
    <property type="entry name" value="UDPGP_trans"/>
</dbReference>
<dbReference type="Gene3D" id="2.160.10.10">
    <property type="entry name" value="Hexapeptide repeat proteins"/>
    <property type="match status" value="1"/>
</dbReference>